<protein>
    <submittedName>
        <fullName evidence="1">Uncharacterized protein</fullName>
    </submittedName>
</protein>
<dbReference type="AlphaFoldDB" id="R8B066"/>
<name>R8B066_9GAMM</name>
<dbReference type="Proteomes" id="UP000016540">
    <property type="component" value="Unassembled WGS sequence"/>
</dbReference>
<evidence type="ECO:0000313" key="2">
    <source>
        <dbReference type="Proteomes" id="UP000016540"/>
    </source>
</evidence>
<accession>R8B066</accession>
<dbReference type="STRING" id="1318628.MARLIPOL_10236"/>
<dbReference type="HOGENOM" id="CLU_2807392_0_0_6"/>
<proteinExistence type="predicted"/>
<comment type="caution">
    <text evidence="1">The sequence shown here is derived from an EMBL/GenBank/DDBJ whole genome shotgun (WGS) entry which is preliminary data.</text>
</comment>
<dbReference type="EMBL" id="ASAD01000011">
    <property type="protein sequence ID" value="EON91995.1"/>
    <property type="molecule type" value="Genomic_DNA"/>
</dbReference>
<keyword evidence="2" id="KW-1185">Reference proteome</keyword>
<reference evidence="1 2" key="1">
    <citation type="journal article" date="2013" name="Genome Announc.">
        <title>Draft Genome Sequence of the Moderately Halophilic Bacterium Marinobacter lipolyticus Strain SM19.</title>
        <authorList>
            <person name="Papke R.T."/>
            <person name="de la Haba R.R."/>
            <person name="Infante-Dominguez C."/>
            <person name="Perez D."/>
            <person name="Sanchez-Porro C."/>
            <person name="Lapierre P."/>
            <person name="Ventosa A."/>
        </authorList>
    </citation>
    <scope>NUCLEOTIDE SEQUENCE [LARGE SCALE GENOMIC DNA]</scope>
    <source>
        <strain evidence="1 2">SM19</strain>
    </source>
</reference>
<evidence type="ECO:0000313" key="1">
    <source>
        <dbReference type="EMBL" id="EON91995.1"/>
    </source>
</evidence>
<organism evidence="1 2">
    <name type="scientific">Marinobacter lipolyticus SM19</name>
    <dbReference type="NCBI Taxonomy" id="1318628"/>
    <lineage>
        <taxon>Bacteria</taxon>
        <taxon>Pseudomonadati</taxon>
        <taxon>Pseudomonadota</taxon>
        <taxon>Gammaproteobacteria</taxon>
        <taxon>Pseudomonadales</taxon>
        <taxon>Marinobacteraceae</taxon>
        <taxon>Marinobacter</taxon>
    </lineage>
</organism>
<gene>
    <name evidence="1" type="ORF">MARLIPOL_10236</name>
</gene>
<sequence>MPAIPALEAARSRNDSLNTGIGIIGQLMAATKFQEPGGGNGSELGFSTASLAIQLVLLYLEVRPKKV</sequence>